<name>A0A5J5KZD4_9MICC</name>
<dbReference type="OrthoDB" id="5242641at2"/>
<dbReference type="InterPro" id="IPR006015">
    <property type="entry name" value="Universal_stress_UspA"/>
</dbReference>
<feature type="domain" description="UspA" evidence="2">
    <location>
        <begin position="57"/>
        <end position="181"/>
    </location>
</feature>
<evidence type="ECO:0000256" key="1">
    <source>
        <dbReference type="ARBA" id="ARBA00008791"/>
    </source>
</evidence>
<dbReference type="SUPFAM" id="SSF52402">
    <property type="entry name" value="Adenine nucleotide alpha hydrolases-like"/>
    <property type="match status" value="2"/>
</dbReference>
<dbReference type="EMBL" id="SZWF01000008">
    <property type="protein sequence ID" value="KAA9394206.1"/>
    <property type="molecule type" value="Genomic_DNA"/>
</dbReference>
<keyword evidence="4" id="KW-1185">Reference proteome</keyword>
<dbReference type="Gene3D" id="3.40.50.12370">
    <property type="match status" value="1"/>
</dbReference>
<comment type="caution">
    <text evidence="3">The sequence shown here is derived from an EMBL/GenBank/DDBJ whole genome shotgun (WGS) entry which is preliminary data.</text>
</comment>
<dbReference type="CDD" id="cd00293">
    <property type="entry name" value="USP-like"/>
    <property type="match status" value="2"/>
</dbReference>
<dbReference type="InterPro" id="IPR051688">
    <property type="entry name" value="USP_A"/>
</dbReference>
<accession>A0A5J5KZD4</accession>
<dbReference type="Pfam" id="PF00582">
    <property type="entry name" value="Usp"/>
    <property type="match status" value="2"/>
</dbReference>
<dbReference type="AlphaFoldDB" id="A0A5J5KZD4"/>
<dbReference type="PANTHER" id="PTHR43010">
    <property type="entry name" value="UNIVERSAL STRESS PROTEIN SLR1230"/>
    <property type="match status" value="1"/>
</dbReference>
<evidence type="ECO:0000313" key="4">
    <source>
        <dbReference type="Proteomes" id="UP000325957"/>
    </source>
</evidence>
<dbReference type="PANTHER" id="PTHR43010:SF1">
    <property type="entry name" value="USPA DOMAIN-CONTAINING PROTEIN"/>
    <property type="match status" value="1"/>
</dbReference>
<organism evidence="3 4">
    <name type="scientific">Kocuria coralli</name>
    <dbReference type="NCBI Taxonomy" id="1461025"/>
    <lineage>
        <taxon>Bacteria</taxon>
        <taxon>Bacillati</taxon>
        <taxon>Actinomycetota</taxon>
        <taxon>Actinomycetes</taxon>
        <taxon>Micrococcales</taxon>
        <taxon>Micrococcaceae</taxon>
        <taxon>Kocuria</taxon>
    </lineage>
</organism>
<sequence>MDHVRVVPGLALRRARVLLLLGPQAQQAEHTCRGEAEGGRAVTVLAGYAPGHRLSGVLELASAVATALDENLLVATVTPPRWNVPSLARVDAEFAQWAEQQGDETLAEARSALERLAPELPVSYRRVDHRSASSALLSIAEETSASVVVVGSCEDGRRGWVELGSTSDSLVHSARLPVAIAPRGYEGPGPGQGFSSITCAVTEHDAEADAAIIAMAAYLAGRAGVPLRLVTFAVRLGTMYPSYVGYGVEDELADAAREHAETLFARWRGAGVIADDVETVVGLGHGWRAAMDSIAWDDAGLLILGSKPHGTLSQVFLGSSATKIVRHSPIPVLVLPAG</sequence>
<protein>
    <submittedName>
        <fullName evidence="3">Universal stress protein</fullName>
    </submittedName>
</protein>
<reference evidence="3 4" key="1">
    <citation type="submission" date="2019-05" db="EMBL/GenBank/DDBJ databases">
        <title>Kocuria coralli sp. nov., a novel actinobacterium isolated from coral reef seawater.</title>
        <authorList>
            <person name="Li J."/>
        </authorList>
    </citation>
    <scope>NUCLEOTIDE SEQUENCE [LARGE SCALE GENOMIC DNA]</scope>
    <source>
        <strain evidence="3 4">SCSIO 13007</strain>
    </source>
</reference>
<gene>
    <name evidence="3" type="ORF">FCK90_08120</name>
</gene>
<comment type="similarity">
    <text evidence="1">Belongs to the universal stress protein A family.</text>
</comment>
<evidence type="ECO:0000259" key="2">
    <source>
        <dbReference type="Pfam" id="PF00582"/>
    </source>
</evidence>
<dbReference type="PRINTS" id="PR01438">
    <property type="entry name" value="UNVRSLSTRESS"/>
</dbReference>
<evidence type="ECO:0000313" key="3">
    <source>
        <dbReference type="EMBL" id="KAA9394206.1"/>
    </source>
</evidence>
<feature type="domain" description="UspA" evidence="2">
    <location>
        <begin position="197"/>
        <end position="336"/>
    </location>
</feature>
<dbReference type="Proteomes" id="UP000325957">
    <property type="component" value="Unassembled WGS sequence"/>
</dbReference>
<proteinExistence type="inferred from homology"/>
<dbReference type="InterPro" id="IPR006016">
    <property type="entry name" value="UspA"/>
</dbReference>